<comment type="caution">
    <text evidence="2">The sequence shown here is derived from an EMBL/GenBank/DDBJ whole genome shotgun (WGS) entry which is preliminary data.</text>
</comment>
<evidence type="ECO:0000313" key="3">
    <source>
        <dbReference type="Proteomes" id="UP000029738"/>
    </source>
</evidence>
<evidence type="ECO:0000313" key="2">
    <source>
        <dbReference type="EMBL" id="KIE06630.1"/>
    </source>
</evidence>
<dbReference type="Proteomes" id="UP000029738">
    <property type="component" value="Unassembled WGS sequence"/>
</dbReference>
<dbReference type="RefSeq" id="WP_038078292.1">
    <property type="nucleotide sequence ID" value="NZ_JHEG04000001.1"/>
</dbReference>
<dbReference type="EMBL" id="JHEG04000001">
    <property type="protein sequence ID" value="KAF3890036.1"/>
    <property type="molecule type" value="Genomic_DNA"/>
</dbReference>
<name>A0A0C1R2X1_9CYAN</name>
<accession>A0A0C1R2X1</accession>
<dbReference type="EMBL" id="JHEG02000059">
    <property type="protein sequence ID" value="KIE06630.1"/>
    <property type="molecule type" value="Genomic_DNA"/>
</dbReference>
<sequence length="66" mass="7549">MTFTATPSERTQHANKNHVKGLVIEIILISNKTNRILKQLYNFFTNGLDIFLIKIFKLGKITKESG</sequence>
<gene>
    <name evidence="2" type="ORF">DA73_0235440</name>
    <name evidence="1" type="ORF">DA73_0400034695</name>
</gene>
<reference evidence="2" key="1">
    <citation type="journal article" date="2015" name="Genome Announc.">
        <title>Draft Genome Sequence of Tolypothrix boutellei Strain VB521301.</title>
        <authorList>
            <person name="Chandrababunaidu M.M."/>
            <person name="Singh D."/>
            <person name="Sen D."/>
            <person name="Bhan S."/>
            <person name="Das S."/>
            <person name="Gupta A."/>
            <person name="Adhikary S.P."/>
            <person name="Tripathy S."/>
        </authorList>
    </citation>
    <scope>NUCLEOTIDE SEQUENCE</scope>
    <source>
        <strain evidence="2">VB521301</strain>
    </source>
</reference>
<protein>
    <submittedName>
        <fullName evidence="2">Uncharacterized protein</fullName>
    </submittedName>
</protein>
<dbReference type="AlphaFoldDB" id="A0A0C1R2X1"/>
<proteinExistence type="predicted"/>
<keyword evidence="3" id="KW-1185">Reference proteome</keyword>
<evidence type="ECO:0000313" key="1">
    <source>
        <dbReference type="EMBL" id="KAF3890036.1"/>
    </source>
</evidence>
<reference evidence="1" key="2">
    <citation type="submission" date="2019-11" db="EMBL/GenBank/DDBJ databases">
        <title>Improved Assembly of Tolypothrix boutellei genome.</title>
        <authorList>
            <person name="Sarangi A.N."/>
            <person name="Mukherjee M."/>
            <person name="Ghosh S."/>
            <person name="Singh D."/>
            <person name="Das A."/>
            <person name="Kant S."/>
            <person name="Prusty A."/>
            <person name="Tripathy S."/>
        </authorList>
    </citation>
    <scope>NUCLEOTIDE SEQUENCE</scope>
    <source>
        <strain evidence="1">VB521301</strain>
    </source>
</reference>
<organism evidence="2">
    <name type="scientific">Tolypothrix bouteillei VB521301</name>
    <dbReference type="NCBI Taxonomy" id="1479485"/>
    <lineage>
        <taxon>Bacteria</taxon>
        <taxon>Bacillati</taxon>
        <taxon>Cyanobacteriota</taxon>
        <taxon>Cyanophyceae</taxon>
        <taxon>Nostocales</taxon>
        <taxon>Tolypothrichaceae</taxon>
        <taxon>Tolypothrix</taxon>
    </lineage>
</organism>